<dbReference type="Proteomes" id="UP000014680">
    <property type="component" value="Unassembled WGS sequence"/>
</dbReference>
<dbReference type="PANTHER" id="PTHR12732:SF0">
    <property type="entry name" value="PCI DOMAIN-CONTAINING PROTEIN 2"/>
    <property type="match status" value="1"/>
</dbReference>
<dbReference type="RefSeq" id="XP_004256275.1">
    <property type="nucleotide sequence ID" value="XM_004256227.1"/>
</dbReference>
<reference evidence="1 2" key="1">
    <citation type="submission" date="2012-10" db="EMBL/GenBank/DDBJ databases">
        <authorList>
            <person name="Zafar N."/>
            <person name="Inman J."/>
            <person name="Hall N."/>
            <person name="Lorenzi H."/>
            <person name="Caler E."/>
        </authorList>
    </citation>
    <scope>NUCLEOTIDE SEQUENCE [LARGE SCALE GENOMIC DNA]</scope>
    <source>
        <strain evidence="1 2">IP1</strain>
    </source>
</reference>
<dbReference type="EMBL" id="KB206629">
    <property type="protein sequence ID" value="ELP89504.1"/>
    <property type="molecule type" value="Genomic_DNA"/>
</dbReference>
<dbReference type="OrthoDB" id="10252687at2759"/>
<dbReference type="InterPro" id="IPR045114">
    <property type="entry name" value="Csn12-like"/>
</dbReference>
<gene>
    <name evidence="1" type="ORF">EIN_391590</name>
</gene>
<dbReference type="GO" id="GO:0003690">
    <property type="term" value="F:double-stranded DNA binding"/>
    <property type="evidence" value="ECO:0007669"/>
    <property type="project" value="InterPro"/>
</dbReference>
<dbReference type="OMA" id="MELEFVM"/>
<organism evidence="1 2">
    <name type="scientific">Entamoeba invadens IP1</name>
    <dbReference type="NCBI Taxonomy" id="370355"/>
    <lineage>
        <taxon>Eukaryota</taxon>
        <taxon>Amoebozoa</taxon>
        <taxon>Evosea</taxon>
        <taxon>Archamoebae</taxon>
        <taxon>Mastigamoebida</taxon>
        <taxon>Entamoebidae</taxon>
        <taxon>Entamoeba</taxon>
    </lineage>
</organism>
<dbReference type="AlphaFoldDB" id="A0A0A1U5D2"/>
<keyword evidence="2" id="KW-1185">Reference proteome</keyword>
<protein>
    <submittedName>
        <fullName evidence="1">PCI domain containing protein, putative</fullName>
    </submittedName>
</protein>
<dbReference type="GO" id="GO:0003723">
    <property type="term" value="F:RNA binding"/>
    <property type="evidence" value="ECO:0007669"/>
    <property type="project" value="InterPro"/>
</dbReference>
<dbReference type="KEGG" id="eiv:EIN_391590"/>
<dbReference type="Gene3D" id="1.10.10.10">
    <property type="entry name" value="Winged helix-like DNA-binding domain superfamily/Winged helix DNA-binding domain"/>
    <property type="match status" value="1"/>
</dbReference>
<dbReference type="GO" id="GO:0070390">
    <property type="term" value="C:transcription export complex 2"/>
    <property type="evidence" value="ECO:0007669"/>
    <property type="project" value="TreeGrafter"/>
</dbReference>
<accession>A0A0A1U5D2</accession>
<name>A0A0A1U5D2_ENTIV</name>
<dbReference type="GO" id="GO:0016973">
    <property type="term" value="P:poly(A)+ mRNA export from nucleus"/>
    <property type="evidence" value="ECO:0007669"/>
    <property type="project" value="TreeGrafter"/>
</dbReference>
<evidence type="ECO:0000313" key="1">
    <source>
        <dbReference type="EMBL" id="ELP89504.1"/>
    </source>
</evidence>
<dbReference type="SMART" id="SM00753">
    <property type="entry name" value="PAM"/>
    <property type="match status" value="1"/>
</dbReference>
<sequence>MSDKLEALKQQINKYLEQIKRQSQNGQGPQQVVNQLSVILLQFVDATIEMSIQKGRDNDGEITTTTLDVFRNLLSLVNVSATNATIPIVSSALHFLNYHHNFTEMDNFISSAQNITTNNISLINYCMFNYYAGVTMLIKNMTVEAFNYLSNAIQYLESGTRNYRNCLIPLVVLQLRKGIYPPRSLILENNLEDVYGTLITAVQRGDVATFEKETKRNEVFFIQHCLFLLVESLKLITYRNLFNTARQIVNTTKVPYSAFLNALKEVGKESSEMELEFVMCNLIFKGIMKSQLYHEHKIAVLSPEDAFVFFDQVK</sequence>
<dbReference type="GeneID" id="14888382"/>
<dbReference type="VEuPathDB" id="AmoebaDB:EIN_391590"/>
<dbReference type="GO" id="GO:0006368">
    <property type="term" value="P:transcription elongation by RNA polymerase II"/>
    <property type="evidence" value="ECO:0007669"/>
    <property type="project" value="TreeGrafter"/>
</dbReference>
<dbReference type="InterPro" id="IPR036388">
    <property type="entry name" value="WH-like_DNA-bd_sf"/>
</dbReference>
<evidence type="ECO:0000313" key="2">
    <source>
        <dbReference type="Proteomes" id="UP000014680"/>
    </source>
</evidence>
<dbReference type="GO" id="GO:0000973">
    <property type="term" value="P:post-transcriptional tethering of RNA polymerase II gene DNA at nuclear periphery"/>
    <property type="evidence" value="ECO:0007669"/>
    <property type="project" value="TreeGrafter"/>
</dbReference>
<dbReference type="PANTHER" id="PTHR12732">
    <property type="entry name" value="UNCHARACTERIZED PROTEASOME COMPONENT REGION PCI-CONTAINING"/>
    <property type="match status" value="1"/>
</dbReference>
<proteinExistence type="predicted"/>